<dbReference type="EMBL" id="JAHFXF010001002">
    <property type="protein sequence ID" value="KAG9679570.1"/>
    <property type="molecule type" value="Genomic_DNA"/>
</dbReference>
<keyword evidence="2" id="KW-0472">Membrane</keyword>
<keyword evidence="1" id="KW-0175">Coiled coil</keyword>
<reference evidence="3" key="1">
    <citation type="journal article" date="2021" name="J Fungi (Basel)">
        <title>Virulence traits and population genomics of the black yeast Aureobasidium melanogenum.</title>
        <authorList>
            <person name="Cernosa A."/>
            <person name="Sun X."/>
            <person name="Gostincar C."/>
            <person name="Fang C."/>
            <person name="Gunde-Cimerman N."/>
            <person name="Song Z."/>
        </authorList>
    </citation>
    <scope>NUCLEOTIDE SEQUENCE</scope>
    <source>
        <strain evidence="3">EXF-9911</strain>
    </source>
</reference>
<dbReference type="Proteomes" id="UP000779574">
    <property type="component" value="Unassembled WGS sequence"/>
</dbReference>
<comment type="caution">
    <text evidence="3">The sequence shown here is derived from an EMBL/GenBank/DDBJ whole genome shotgun (WGS) entry which is preliminary data.</text>
</comment>
<evidence type="ECO:0000313" key="3">
    <source>
        <dbReference type="EMBL" id="KAG9679570.1"/>
    </source>
</evidence>
<keyword evidence="2" id="KW-1133">Transmembrane helix</keyword>
<evidence type="ECO:0000313" key="4">
    <source>
        <dbReference type="Proteomes" id="UP000779574"/>
    </source>
</evidence>
<feature type="transmembrane region" description="Helical" evidence="2">
    <location>
        <begin position="43"/>
        <end position="67"/>
    </location>
</feature>
<evidence type="ECO:0000256" key="2">
    <source>
        <dbReference type="SAM" id="Phobius"/>
    </source>
</evidence>
<organism evidence="3 4">
    <name type="scientific">Aureobasidium melanogenum</name>
    <name type="common">Aureobasidium pullulans var. melanogenum</name>
    <dbReference type="NCBI Taxonomy" id="46634"/>
    <lineage>
        <taxon>Eukaryota</taxon>
        <taxon>Fungi</taxon>
        <taxon>Dikarya</taxon>
        <taxon>Ascomycota</taxon>
        <taxon>Pezizomycotina</taxon>
        <taxon>Dothideomycetes</taxon>
        <taxon>Dothideomycetidae</taxon>
        <taxon>Dothideales</taxon>
        <taxon>Saccotheciaceae</taxon>
        <taxon>Aureobasidium</taxon>
    </lineage>
</organism>
<evidence type="ECO:0000256" key="1">
    <source>
        <dbReference type="SAM" id="Coils"/>
    </source>
</evidence>
<gene>
    <name evidence="3" type="ORF">KCU76_g15373</name>
</gene>
<feature type="non-terminal residue" evidence="3">
    <location>
        <position position="141"/>
    </location>
</feature>
<reference evidence="3" key="2">
    <citation type="submission" date="2021-08" db="EMBL/GenBank/DDBJ databases">
        <authorList>
            <person name="Gostincar C."/>
            <person name="Sun X."/>
            <person name="Song Z."/>
            <person name="Gunde-Cimerman N."/>
        </authorList>
    </citation>
    <scope>NUCLEOTIDE SEQUENCE</scope>
    <source>
        <strain evidence="3">EXF-9911</strain>
    </source>
</reference>
<protein>
    <submittedName>
        <fullName evidence="3">Uncharacterized protein</fullName>
    </submittedName>
</protein>
<accession>A0A9P8J152</accession>
<name>A0A9P8J152_AURME</name>
<feature type="transmembrane region" description="Helical" evidence="2">
    <location>
        <begin position="20"/>
        <end position="37"/>
    </location>
</feature>
<dbReference type="OrthoDB" id="3930613at2759"/>
<sequence>MLDPQTIAVFETVKSFLEDILSCLVVAFTVCFFHAMATANVYASYYCFVSLILTLLTGVIYIHFILFANNSPWAIVFDAINMVYFTGSIVQDVCSTLKACKKFIVGERLKSKPSEELLLKKEAQLNELEEVLRKCENVLNE</sequence>
<dbReference type="AlphaFoldDB" id="A0A9P8J152"/>
<feature type="coiled-coil region" evidence="1">
    <location>
        <begin position="114"/>
        <end position="141"/>
    </location>
</feature>
<proteinExistence type="predicted"/>
<keyword evidence="2" id="KW-0812">Transmembrane</keyword>